<dbReference type="PANTHER" id="PTHR31025">
    <property type="entry name" value="SI:CH211-196P9.1-RELATED"/>
    <property type="match status" value="1"/>
</dbReference>
<dbReference type="AlphaFoldDB" id="A0A7M7T7B5"/>
<dbReference type="KEGG" id="nvi:116416200"/>
<sequence>MSHLKLECGDAYPPKEMKTKVAKSIIISFPKLKSTTGCGYEHFYNEKLSSSFLEWRLKTMRKTLKSSEKKRTRGKKRSLTDSSNVQVELSLEEYESKVSELQFKMPNDTNKFSILQLMDETRSNRQQWIKDPENHVTLHDILNKFPRFTDFKGELILREFQYQITDKDTFLGRFPSYYGPWILKYCKVTKPQLLDQVRYIADSNIKALLILPNVLPSPNYMRRKTNDSTKIKGQKK</sequence>
<dbReference type="Proteomes" id="UP000002358">
    <property type="component" value="Chromosome 2"/>
</dbReference>
<reference evidence="1" key="1">
    <citation type="submission" date="2021-01" db="UniProtKB">
        <authorList>
            <consortium name="EnsemblMetazoa"/>
        </authorList>
    </citation>
    <scope>IDENTIFICATION</scope>
</reference>
<protein>
    <submittedName>
        <fullName evidence="1">Uncharacterized protein</fullName>
    </submittedName>
</protein>
<dbReference type="InParanoid" id="A0A7M7T7B5"/>
<name>A0A7M7T7B5_NASVI</name>
<evidence type="ECO:0000313" key="1">
    <source>
        <dbReference type="EnsemblMetazoa" id="XP_031779673"/>
    </source>
</evidence>
<accession>A0A7M7T7B5</accession>
<dbReference type="EnsemblMetazoa" id="XM_031923813">
    <property type="protein sequence ID" value="XP_031779673"/>
    <property type="gene ID" value="LOC116416200"/>
</dbReference>
<proteinExistence type="predicted"/>
<keyword evidence="2" id="KW-1185">Reference proteome</keyword>
<organism evidence="1 2">
    <name type="scientific">Nasonia vitripennis</name>
    <name type="common">Parasitic wasp</name>
    <dbReference type="NCBI Taxonomy" id="7425"/>
    <lineage>
        <taxon>Eukaryota</taxon>
        <taxon>Metazoa</taxon>
        <taxon>Ecdysozoa</taxon>
        <taxon>Arthropoda</taxon>
        <taxon>Hexapoda</taxon>
        <taxon>Insecta</taxon>
        <taxon>Pterygota</taxon>
        <taxon>Neoptera</taxon>
        <taxon>Endopterygota</taxon>
        <taxon>Hymenoptera</taxon>
        <taxon>Apocrita</taxon>
        <taxon>Proctotrupomorpha</taxon>
        <taxon>Chalcidoidea</taxon>
        <taxon>Pteromalidae</taxon>
        <taxon>Pteromalinae</taxon>
        <taxon>Nasonia</taxon>
    </lineage>
</organism>
<dbReference type="RefSeq" id="XP_031779673.1">
    <property type="nucleotide sequence ID" value="XM_031923813.1"/>
</dbReference>
<dbReference type="OrthoDB" id="8193468at2759"/>
<dbReference type="PANTHER" id="PTHR31025:SF9">
    <property type="entry name" value="SI:DKEY-286J15.1"/>
    <property type="match status" value="1"/>
</dbReference>
<dbReference type="GeneID" id="116416200"/>
<evidence type="ECO:0000313" key="2">
    <source>
        <dbReference type="Proteomes" id="UP000002358"/>
    </source>
</evidence>